<keyword evidence="3" id="KW-0677">Repeat</keyword>
<dbReference type="InterPro" id="IPR007219">
    <property type="entry name" value="XnlR_reg_dom"/>
</dbReference>
<dbReference type="GO" id="GO:0005634">
    <property type="term" value="C:nucleus"/>
    <property type="evidence" value="ECO:0007669"/>
    <property type="project" value="UniProtKB-SubCell"/>
</dbReference>
<dbReference type="AlphaFoldDB" id="A0A6A5UPC1"/>
<dbReference type="InterPro" id="IPR036236">
    <property type="entry name" value="Znf_C2H2_sf"/>
</dbReference>
<dbReference type="PROSITE" id="PS50157">
    <property type="entry name" value="ZINC_FINGER_C2H2_2"/>
    <property type="match status" value="2"/>
</dbReference>
<evidence type="ECO:0000256" key="3">
    <source>
        <dbReference type="ARBA" id="ARBA00022737"/>
    </source>
</evidence>
<dbReference type="InterPro" id="IPR051059">
    <property type="entry name" value="VerF-like"/>
</dbReference>
<keyword evidence="5" id="KW-0862">Zinc</keyword>
<protein>
    <recommendedName>
        <fullName evidence="9">C2H2-type domain-containing protein</fullName>
    </recommendedName>
</protein>
<feature type="region of interest" description="Disordered" evidence="8">
    <location>
        <begin position="58"/>
        <end position="92"/>
    </location>
</feature>
<dbReference type="CDD" id="cd12148">
    <property type="entry name" value="fungal_TF_MHR"/>
    <property type="match status" value="1"/>
</dbReference>
<evidence type="ECO:0000256" key="6">
    <source>
        <dbReference type="ARBA" id="ARBA00023242"/>
    </source>
</evidence>
<dbReference type="OrthoDB" id="10018191at2759"/>
<dbReference type="Pfam" id="PF04082">
    <property type="entry name" value="Fungal_trans"/>
    <property type="match status" value="1"/>
</dbReference>
<evidence type="ECO:0000259" key="9">
    <source>
        <dbReference type="PROSITE" id="PS50157"/>
    </source>
</evidence>
<evidence type="ECO:0000256" key="1">
    <source>
        <dbReference type="ARBA" id="ARBA00004123"/>
    </source>
</evidence>
<dbReference type="Proteomes" id="UP000800036">
    <property type="component" value="Unassembled WGS sequence"/>
</dbReference>
<proteinExistence type="predicted"/>
<evidence type="ECO:0000256" key="4">
    <source>
        <dbReference type="ARBA" id="ARBA00022771"/>
    </source>
</evidence>
<dbReference type="SMART" id="SM00355">
    <property type="entry name" value="ZnF_C2H2"/>
    <property type="match status" value="2"/>
</dbReference>
<evidence type="ECO:0000256" key="7">
    <source>
        <dbReference type="PROSITE-ProRule" id="PRU00042"/>
    </source>
</evidence>
<reference evidence="10" key="1">
    <citation type="journal article" date="2020" name="Stud. Mycol.">
        <title>101 Dothideomycetes genomes: a test case for predicting lifestyles and emergence of pathogens.</title>
        <authorList>
            <person name="Haridas S."/>
            <person name="Albert R."/>
            <person name="Binder M."/>
            <person name="Bloem J."/>
            <person name="Labutti K."/>
            <person name="Salamov A."/>
            <person name="Andreopoulos B."/>
            <person name="Baker S."/>
            <person name="Barry K."/>
            <person name="Bills G."/>
            <person name="Bluhm B."/>
            <person name="Cannon C."/>
            <person name="Castanera R."/>
            <person name="Culley D."/>
            <person name="Daum C."/>
            <person name="Ezra D."/>
            <person name="Gonzalez J."/>
            <person name="Henrissat B."/>
            <person name="Kuo A."/>
            <person name="Liang C."/>
            <person name="Lipzen A."/>
            <person name="Lutzoni F."/>
            <person name="Magnuson J."/>
            <person name="Mondo S."/>
            <person name="Nolan M."/>
            <person name="Ohm R."/>
            <person name="Pangilinan J."/>
            <person name="Park H.-J."/>
            <person name="Ramirez L."/>
            <person name="Alfaro M."/>
            <person name="Sun H."/>
            <person name="Tritt A."/>
            <person name="Yoshinaga Y."/>
            <person name="Zwiers L.-H."/>
            <person name="Turgeon B."/>
            <person name="Goodwin S."/>
            <person name="Spatafora J."/>
            <person name="Crous P."/>
            <person name="Grigoriev I."/>
        </authorList>
    </citation>
    <scope>NUCLEOTIDE SEQUENCE</scope>
    <source>
        <strain evidence="10">CBS 107.79</strain>
    </source>
</reference>
<feature type="domain" description="C2H2-type" evidence="9">
    <location>
        <begin position="8"/>
        <end position="35"/>
    </location>
</feature>
<sequence>MVKMKKTYTCRHCARVFKRSEHCARHERVHTQEKPFPCAYCDRKYARKDLVKRHERTLHAEQYRKAHPEEFGSGGRLAEGSESPRIPHPLPPLTPPDEYSLNGEALYTPIVDIPSAAPSLSYAQSTLLRSSSGSSSSDGGRPFLPGMEAINFDFPPMNMEFNGLPLPETRAAYPLQVETNFYHEPPAKRQRIEIDPLITGTPLQTEMPIAETPVSQLGFTAYDAIDPNLEDATFAHSAPTPAKGTSPGWEDLENIDLSAEYLALFDMETEQSTRTDTNHPAAKPRLRVHSEACANLRNLPNLQFTEETHRIICDDLRMGVLSLGLPETLLPSFTELQQFFSGYLEGFHRHFPIIHLHSFDPLQIPSPLIMAICSIGALYRLRREKAKNLFVLAGTMSSHALHNGLPIVNGSPEPAPLWVMQTRVLLSLAGMFSGMAPIVLRTLENLGLFAIDFRLRKALLNRSTSDGLDWDEWIYRESSKRLLFGMYVVSNLISATFGVTTGFSQTDDLGFEDLDEERFWNATAPEEWHLLRASSPPAPRSSVRDVLGRLLLSPDATPPPQVSILTMLLLTHALNTHTESIRQALELTPAVLHDTILAPTTAALAACEDVLAAARQRKDSSTPWTEAEGPLMFNAEGVIHMAHVRLHLDMSVFNRLMLISDNVDEIADAAAVFADVPLRRSPALTSVMRKAYERHHVLVKLGHSLLRKTAALSWSLEHAVADWVGILLVTKFLHVLETATTPECPPAPEETEIREGFKRLLAETDCEYTGSSLASAVAHYRSTMLNDVWVWGVTPKMALVLQHLAYVYEERRRGF</sequence>
<dbReference type="InterPro" id="IPR013087">
    <property type="entry name" value="Znf_C2H2_type"/>
</dbReference>
<keyword evidence="4 7" id="KW-0863">Zinc-finger</keyword>
<evidence type="ECO:0000256" key="8">
    <source>
        <dbReference type="SAM" id="MobiDB-lite"/>
    </source>
</evidence>
<dbReference type="GO" id="GO:0000981">
    <property type="term" value="F:DNA-binding transcription factor activity, RNA polymerase II-specific"/>
    <property type="evidence" value="ECO:0007669"/>
    <property type="project" value="InterPro"/>
</dbReference>
<dbReference type="EMBL" id="ML976741">
    <property type="protein sequence ID" value="KAF1966781.1"/>
    <property type="molecule type" value="Genomic_DNA"/>
</dbReference>
<accession>A0A6A5UPC1</accession>
<dbReference type="GO" id="GO:0006351">
    <property type="term" value="P:DNA-templated transcription"/>
    <property type="evidence" value="ECO:0007669"/>
    <property type="project" value="InterPro"/>
</dbReference>
<gene>
    <name evidence="10" type="ORF">BU23DRAFT_311752</name>
</gene>
<feature type="compositionally biased region" description="Basic and acidic residues" evidence="8">
    <location>
        <begin position="58"/>
        <end position="70"/>
    </location>
</feature>
<evidence type="ECO:0000256" key="2">
    <source>
        <dbReference type="ARBA" id="ARBA00022723"/>
    </source>
</evidence>
<dbReference type="PROSITE" id="PS00028">
    <property type="entry name" value="ZINC_FINGER_C2H2_1"/>
    <property type="match status" value="2"/>
</dbReference>
<dbReference type="Gene3D" id="3.30.160.60">
    <property type="entry name" value="Classic Zinc Finger"/>
    <property type="match status" value="2"/>
</dbReference>
<organism evidence="10 11">
    <name type="scientific">Bimuria novae-zelandiae CBS 107.79</name>
    <dbReference type="NCBI Taxonomy" id="1447943"/>
    <lineage>
        <taxon>Eukaryota</taxon>
        <taxon>Fungi</taxon>
        <taxon>Dikarya</taxon>
        <taxon>Ascomycota</taxon>
        <taxon>Pezizomycotina</taxon>
        <taxon>Dothideomycetes</taxon>
        <taxon>Pleosporomycetidae</taxon>
        <taxon>Pleosporales</taxon>
        <taxon>Massarineae</taxon>
        <taxon>Didymosphaeriaceae</taxon>
        <taxon>Bimuria</taxon>
    </lineage>
</organism>
<dbReference type="PANTHER" id="PTHR40626:SF11">
    <property type="entry name" value="ZINC FINGER PROTEIN YPR022C"/>
    <property type="match status" value="1"/>
</dbReference>
<name>A0A6A5UPC1_9PLEO</name>
<evidence type="ECO:0000256" key="5">
    <source>
        <dbReference type="ARBA" id="ARBA00022833"/>
    </source>
</evidence>
<keyword evidence="2" id="KW-0479">Metal-binding</keyword>
<evidence type="ECO:0000313" key="10">
    <source>
        <dbReference type="EMBL" id="KAF1966781.1"/>
    </source>
</evidence>
<evidence type="ECO:0000313" key="11">
    <source>
        <dbReference type="Proteomes" id="UP000800036"/>
    </source>
</evidence>
<comment type="subcellular location">
    <subcellularLocation>
        <location evidence="1">Nucleus</location>
    </subcellularLocation>
</comment>
<dbReference type="GO" id="GO:0000785">
    <property type="term" value="C:chromatin"/>
    <property type="evidence" value="ECO:0007669"/>
    <property type="project" value="TreeGrafter"/>
</dbReference>
<keyword evidence="11" id="KW-1185">Reference proteome</keyword>
<dbReference type="GO" id="GO:0000978">
    <property type="term" value="F:RNA polymerase II cis-regulatory region sequence-specific DNA binding"/>
    <property type="evidence" value="ECO:0007669"/>
    <property type="project" value="InterPro"/>
</dbReference>
<dbReference type="SUPFAM" id="SSF57667">
    <property type="entry name" value="beta-beta-alpha zinc fingers"/>
    <property type="match status" value="1"/>
</dbReference>
<dbReference type="GO" id="GO:0008270">
    <property type="term" value="F:zinc ion binding"/>
    <property type="evidence" value="ECO:0007669"/>
    <property type="project" value="UniProtKB-KW"/>
</dbReference>
<keyword evidence="6" id="KW-0539">Nucleus</keyword>
<feature type="domain" description="C2H2-type" evidence="9">
    <location>
        <begin position="36"/>
        <end position="64"/>
    </location>
</feature>
<dbReference type="PANTHER" id="PTHR40626">
    <property type="entry name" value="MIP31509P"/>
    <property type="match status" value="1"/>
</dbReference>